<dbReference type="GeneID" id="35591575"/>
<keyword evidence="2" id="KW-1185">Reference proteome</keyword>
<accession>A0A2I8VH58</accession>
<dbReference type="KEGG" id="srub:C2R22_05755"/>
<dbReference type="AlphaFoldDB" id="A0A2I8VH58"/>
<protein>
    <submittedName>
        <fullName evidence="1">Uncharacterized protein</fullName>
    </submittedName>
</protein>
<gene>
    <name evidence="1" type="ORF">C2R22_05755</name>
</gene>
<proteinExistence type="predicted"/>
<sequence length="59" mass="6401">MALRPVFDTPLSYQARCGGCDALIGMSNNYCGQCGVEIDWPVDEETGDVPRHLLTGGDR</sequence>
<name>A0A2I8VH58_9EURY</name>
<reference evidence="1 2" key="1">
    <citation type="submission" date="2018-01" db="EMBL/GenBank/DDBJ databases">
        <title>Complete genome sequence of Salinigranum rubrum GX10T, an extremely halophilic archaeon isolated from a marine solar saltern.</title>
        <authorList>
            <person name="Han S."/>
        </authorList>
    </citation>
    <scope>NUCLEOTIDE SEQUENCE [LARGE SCALE GENOMIC DNA]</scope>
    <source>
        <strain evidence="1 2">GX10</strain>
    </source>
</reference>
<evidence type="ECO:0000313" key="1">
    <source>
        <dbReference type="EMBL" id="AUV81224.1"/>
    </source>
</evidence>
<dbReference type="Proteomes" id="UP000236584">
    <property type="component" value="Chromosome"/>
</dbReference>
<evidence type="ECO:0000313" key="2">
    <source>
        <dbReference type="Proteomes" id="UP000236584"/>
    </source>
</evidence>
<dbReference type="RefSeq" id="WP_103424912.1">
    <property type="nucleotide sequence ID" value="NZ_CP026309.1"/>
</dbReference>
<dbReference type="EMBL" id="CP026309">
    <property type="protein sequence ID" value="AUV81224.1"/>
    <property type="molecule type" value="Genomic_DNA"/>
</dbReference>
<organism evidence="1 2">
    <name type="scientific">Salinigranum rubrum</name>
    <dbReference type="NCBI Taxonomy" id="755307"/>
    <lineage>
        <taxon>Archaea</taxon>
        <taxon>Methanobacteriati</taxon>
        <taxon>Methanobacteriota</taxon>
        <taxon>Stenosarchaea group</taxon>
        <taxon>Halobacteria</taxon>
        <taxon>Halobacteriales</taxon>
        <taxon>Haloferacaceae</taxon>
        <taxon>Salinigranum</taxon>
    </lineage>
</organism>